<evidence type="ECO:0000259" key="7">
    <source>
        <dbReference type="PROSITE" id="PS51032"/>
    </source>
</evidence>
<sequence>MKGLNEGRVIGNNTTKINTASREHVLLVGFLGHPCPSFISSQLAIFAFTVLFSLYSSRELLEELIRRKKKIPENMMDQSILCPIKYTEHKKVTKKFTKQPLKPKTIQSDDRCRSPEPSNPAPRLVRVTVTDHDATDSSSDEEGELFGRKRVKRYVNEINIQPAAFCKETNVIAATIAKNRKRSVGDIPQKPAKRFTPQSTTNGRKFRGVRQRPWGKWAAEIRDPARRVRLWLGTYDTAEEAARVYDNAAIKLRGPDALTNFITPPSREEDQEEEKSSPVEESEEKKPEINVETVSGSGYESADESHSLSSPKSVLTFRLPSAESHKPPSQPFQEAKMEPKHQDNEEAFGESNLSDYLPLDSPFLDDFFNFGTSGPTLFDDQVIATTTTATSIFQESIMCDQDFGDIFLDPLQDFTSLSSVCQEDDDFFHFLNSEPLTAL</sequence>
<dbReference type="PROSITE" id="PS51032">
    <property type="entry name" value="AP2_ERF"/>
    <property type="match status" value="1"/>
</dbReference>
<feature type="domain" description="AP2/ERF" evidence="7">
    <location>
        <begin position="205"/>
        <end position="262"/>
    </location>
</feature>
<evidence type="ECO:0000313" key="9">
    <source>
        <dbReference type="Proteomes" id="UP000886885"/>
    </source>
</evidence>
<dbReference type="Proteomes" id="UP000886885">
    <property type="component" value="Chromosome 12A"/>
</dbReference>
<keyword evidence="2" id="KW-0805">Transcription regulation</keyword>
<dbReference type="InterPro" id="IPR050913">
    <property type="entry name" value="AP2/ERF_ERF"/>
</dbReference>
<feature type="compositionally biased region" description="Basic and acidic residues" evidence="6">
    <location>
        <begin position="335"/>
        <end position="344"/>
    </location>
</feature>
<evidence type="ECO:0000256" key="5">
    <source>
        <dbReference type="ARBA" id="ARBA00023242"/>
    </source>
</evidence>
<comment type="subcellular location">
    <subcellularLocation>
        <location evidence="1">Nucleus</location>
    </subcellularLocation>
</comment>
<keyword evidence="9" id="KW-1185">Reference proteome</keyword>
<reference evidence="8" key="1">
    <citation type="journal article" date="2020" name="bioRxiv">
        <title>Hybrid origin of Populus tomentosa Carr. identified through genome sequencing and phylogenomic analysis.</title>
        <authorList>
            <person name="An X."/>
            <person name="Gao K."/>
            <person name="Chen Z."/>
            <person name="Li J."/>
            <person name="Yang X."/>
            <person name="Yang X."/>
            <person name="Zhou J."/>
            <person name="Guo T."/>
            <person name="Zhao T."/>
            <person name="Huang S."/>
            <person name="Miao D."/>
            <person name="Khan W.U."/>
            <person name="Rao P."/>
            <person name="Ye M."/>
            <person name="Lei B."/>
            <person name="Liao W."/>
            <person name="Wang J."/>
            <person name="Ji L."/>
            <person name="Li Y."/>
            <person name="Guo B."/>
            <person name="Mustafa N.S."/>
            <person name="Li S."/>
            <person name="Yun Q."/>
            <person name="Keller S.R."/>
            <person name="Mao J."/>
            <person name="Zhang R."/>
            <person name="Strauss S.H."/>
        </authorList>
    </citation>
    <scope>NUCLEOTIDE SEQUENCE</scope>
    <source>
        <strain evidence="8">GM15</strain>
        <tissue evidence="8">Leaf</tissue>
    </source>
</reference>
<feature type="compositionally biased region" description="Basic and acidic residues" evidence="6">
    <location>
        <begin position="274"/>
        <end position="289"/>
    </location>
</feature>
<accession>A0A8X7YZ28</accession>
<protein>
    <recommendedName>
        <fullName evidence="7">AP2/ERF domain-containing protein</fullName>
    </recommendedName>
</protein>
<evidence type="ECO:0000256" key="6">
    <source>
        <dbReference type="SAM" id="MobiDB-lite"/>
    </source>
</evidence>
<dbReference type="GO" id="GO:0003700">
    <property type="term" value="F:DNA-binding transcription factor activity"/>
    <property type="evidence" value="ECO:0007669"/>
    <property type="project" value="InterPro"/>
</dbReference>
<dbReference type="PANTHER" id="PTHR31194:SF202">
    <property type="entry name" value="ETHYLENE-RESPONSIVE TRANSCRIPTION FACTOR ERF070"/>
    <property type="match status" value="1"/>
</dbReference>
<evidence type="ECO:0000313" key="8">
    <source>
        <dbReference type="EMBL" id="KAG6753730.1"/>
    </source>
</evidence>
<dbReference type="CDD" id="cd00018">
    <property type="entry name" value="AP2"/>
    <property type="match status" value="1"/>
</dbReference>
<evidence type="ECO:0000256" key="1">
    <source>
        <dbReference type="ARBA" id="ARBA00004123"/>
    </source>
</evidence>
<name>A0A8X7YZ28_POPTO</name>
<evidence type="ECO:0000256" key="4">
    <source>
        <dbReference type="ARBA" id="ARBA00023163"/>
    </source>
</evidence>
<feature type="region of interest" description="Disordered" evidence="6">
    <location>
        <begin position="186"/>
        <end position="205"/>
    </location>
</feature>
<dbReference type="SMART" id="SM00380">
    <property type="entry name" value="AP2"/>
    <property type="match status" value="1"/>
</dbReference>
<dbReference type="EMBL" id="JAAWWB010000023">
    <property type="protein sequence ID" value="KAG6753730.1"/>
    <property type="molecule type" value="Genomic_DNA"/>
</dbReference>
<proteinExistence type="predicted"/>
<evidence type="ECO:0000256" key="3">
    <source>
        <dbReference type="ARBA" id="ARBA00023125"/>
    </source>
</evidence>
<dbReference type="OrthoDB" id="777519at2759"/>
<dbReference type="GO" id="GO:0003677">
    <property type="term" value="F:DNA binding"/>
    <property type="evidence" value="ECO:0007669"/>
    <property type="project" value="UniProtKB-KW"/>
</dbReference>
<gene>
    <name evidence="8" type="ORF">POTOM_041728</name>
</gene>
<keyword evidence="4" id="KW-0804">Transcription</keyword>
<organism evidence="8 9">
    <name type="scientific">Populus tomentosa</name>
    <name type="common">Chinese white poplar</name>
    <dbReference type="NCBI Taxonomy" id="118781"/>
    <lineage>
        <taxon>Eukaryota</taxon>
        <taxon>Viridiplantae</taxon>
        <taxon>Streptophyta</taxon>
        <taxon>Embryophyta</taxon>
        <taxon>Tracheophyta</taxon>
        <taxon>Spermatophyta</taxon>
        <taxon>Magnoliopsida</taxon>
        <taxon>eudicotyledons</taxon>
        <taxon>Gunneridae</taxon>
        <taxon>Pentapetalae</taxon>
        <taxon>rosids</taxon>
        <taxon>fabids</taxon>
        <taxon>Malpighiales</taxon>
        <taxon>Salicaceae</taxon>
        <taxon>Saliceae</taxon>
        <taxon>Populus</taxon>
    </lineage>
</organism>
<evidence type="ECO:0000256" key="2">
    <source>
        <dbReference type="ARBA" id="ARBA00023015"/>
    </source>
</evidence>
<dbReference type="PANTHER" id="PTHR31194">
    <property type="entry name" value="SHN SHINE , DNA BINDING / TRANSCRIPTION FACTOR"/>
    <property type="match status" value="1"/>
</dbReference>
<comment type="caution">
    <text evidence="8">The sequence shown here is derived from an EMBL/GenBank/DDBJ whole genome shotgun (WGS) entry which is preliminary data.</text>
</comment>
<dbReference type="GO" id="GO:0005634">
    <property type="term" value="C:nucleus"/>
    <property type="evidence" value="ECO:0007669"/>
    <property type="project" value="UniProtKB-SubCell"/>
</dbReference>
<dbReference type="Pfam" id="PF00847">
    <property type="entry name" value="AP2"/>
    <property type="match status" value="1"/>
</dbReference>
<feature type="region of interest" description="Disordered" evidence="6">
    <location>
        <begin position="101"/>
        <end position="123"/>
    </location>
</feature>
<dbReference type="InterPro" id="IPR001471">
    <property type="entry name" value="AP2/ERF_dom"/>
</dbReference>
<feature type="region of interest" description="Disordered" evidence="6">
    <location>
        <begin position="256"/>
        <end position="348"/>
    </location>
</feature>
<keyword evidence="3" id="KW-0238">DNA-binding</keyword>
<keyword evidence="5" id="KW-0539">Nucleus</keyword>
<dbReference type="AlphaFoldDB" id="A0A8X7YZ28"/>
<dbReference type="FunFam" id="3.30.730.10:FF:000001">
    <property type="entry name" value="Ethylene-responsive transcription factor 2"/>
    <property type="match status" value="1"/>
</dbReference>